<gene>
    <name evidence="1" type="ORF">J4P90_24450</name>
</gene>
<comment type="caution">
    <text evidence="1">The sequence shown here is derived from an EMBL/GenBank/DDBJ whole genome shotgun (WGS) entry which is preliminary data.</text>
</comment>
<dbReference type="EMBL" id="JAGDQJ010000041">
    <property type="protein sequence ID" value="MBO1628298.1"/>
    <property type="molecule type" value="Genomic_DNA"/>
</dbReference>
<dbReference type="Proteomes" id="UP000677611">
    <property type="component" value="Unassembled WGS sequence"/>
</dbReference>
<dbReference type="RefSeq" id="WP_208019358.1">
    <property type="nucleotide sequence ID" value="NZ_JAGDQJ010000041.1"/>
</dbReference>
<protein>
    <submittedName>
        <fullName evidence="1">Uncharacterized protein</fullName>
    </submittedName>
</protein>
<name>A0ABS3P537_9BACI</name>
<keyword evidence="2" id="KW-1185">Reference proteome</keyword>
<proteinExistence type="predicted"/>
<evidence type="ECO:0000313" key="2">
    <source>
        <dbReference type="Proteomes" id="UP000677611"/>
    </source>
</evidence>
<evidence type="ECO:0000313" key="1">
    <source>
        <dbReference type="EMBL" id="MBO1628298.1"/>
    </source>
</evidence>
<accession>A0ABS3P537</accession>
<reference evidence="1 2" key="1">
    <citation type="submission" date="2021-03" db="EMBL/GenBank/DDBJ databases">
        <title>Identification of novel Bacillus strains.</title>
        <authorList>
            <person name="Xiao Z."/>
            <person name="Li Y."/>
            <person name="Shen J."/>
        </authorList>
    </citation>
    <scope>NUCLEOTIDE SEQUENCE [LARGE SCALE GENOMIC DNA]</scope>
    <source>
        <strain evidence="1 2">SY8</strain>
    </source>
</reference>
<organism evidence="1 2">
    <name type="scientific">Bacillus arachidis</name>
    <dbReference type="NCBI Taxonomy" id="2819290"/>
    <lineage>
        <taxon>Bacteria</taxon>
        <taxon>Bacillati</taxon>
        <taxon>Bacillota</taxon>
        <taxon>Bacilli</taxon>
        <taxon>Bacillales</taxon>
        <taxon>Bacillaceae</taxon>
        <taxon>Bacillus</taxon>
    </lineage>
</organism>
<sequence length="48" mass="5750">MCEHKYQMLDSETTAFYANNKQFGMDVSAIFYCEKCLDIQYREKRIEG</sequence>